<reference evidence="1" key="1">
    <citation type="journal article" date="2014" name="Front. Microbiol.">
        <title>High frequency of phylogenetically diverse reductive dehalogenase-homologous genes in deep subseafloor sedimentary metagenomes.</title>
        <authorList>
            <person name="Kawai M."/>
            <person name="Futagami T."/>
            <person name="Toyoda A."/>
            <person name="Takaki Y."/>
            <person name="Nishi S."/>
            <person name="Hori S."/>
            <person name="Arai W."/>
            <person name="Tsubouchi T."/>
            <person name="Morono Y."/>
            <person name="Uchiyama I."/>
            <person name="Ito T."/>
            <person name="Fujiyama A."/>
            <person name="Inagaki F."/>
            <person name="Takami H."/>
        </authorList>
    </citation>
    <scope>NUCLEOTIDE SEQUENCE</scope>
    <source>
        <strain evidence="1">Expedition CK06-06</strain>
    </source>
</reference>
<dbReference type="AlphaFoldDB" id="X1TYL6"/>
<dbReference type="EMBL" id="BARW01020527">
    <property type="protein sequence ID" value="GAI92650.1"/>
    <property type="molecule type" value="Genomic_DNA"/>
</dbReference>
<protein>
    <submittedName>
        <fullName evidence="1">Uncharacterized protein</fullName>
    </submittedName>
</protein>
<name>X1TYL6_9ZZZZ</name>
<evidence type="ECO:0000313" key="1">
    <source>
        <dbReference type="EMBL" id="GAI92650.1"/>
    </source>
</evidence>
<accession>X1TYL6</accession>
<gene>
    <name evidence="1" type="ORF">S12H4_34659</name>
</gene>
<organism evidence="1">
    <name type="scientific">marine sediment metagenome</name>
    <dbReference type="NCBI Taxonomy" id="412755"/>
    <lineage>
        <taxon>unclassified sequences</taxon>
        <taxon>metagenomes</taxon>
        <taxon>ecological metagenomes</taxon>
    </lineage>
</organism>
<sequence length="57" mass="6486">MWIGKGKVWRASTHARSQVIYIPADVVKDGSYPFKLGDDVIVRLDATQQRLIISKKE</sequence>
<proteinExistence type="predicted"/>
<comment type="caution">
    <text evidence="1">The sequence shown here is derived from an EMBL/GenBank/DDBJ whole genome shotgun (WGS) entry which is preliminary data.</text>
</comment>